<gene>
    <name evidence="2" type="ORF">D187_009831</name>
</gene>
<dbReference type="RefSeq" id="WP_002626157.1">
    <property type="nucleotide sequence ID" value="NZ_ANAH02000008.1"/>
</dbReference>
<comment type="caution">
    <text evidence="2">The sequence shown here is derived from an EMBL/GenBank/DDBJ whole genome shotgun (WGS) entry which is preliminary data.</text>
</comment>
<feature type="region of interest" description="Disordered" evidence="1">
    <location>
        <begin position="355"/>
        <end position="383"/>
    </location>
</feature>
<protein>
    <submittedName>
        <fullName evidence="2">Uncharacterized protein</fullName>
    </submittedName>
</protein>
<name>S9QZ23_CYSF2</name>
<evidence type="ECO:0000256" key="1">
    <source>
        <dbReference type="SAM" id="MobiDB-lite"/>
    </source>
</evidence>
<accession>S9QZ23</accession>
<dbReference type="Proteomes" id="UP000011682">
    <property type="component" value="Unassembled WGS sequence"/>
</dbReference>
<dbReference type="EMBL" id="ANAH02000008">
    <property type="protein sequence ID" value="EPX61928.1"/>
    <property type="molecule type" value="Genomic_DNA"/>
</dbReference>
<dbReference type="eggNOG" id="ENOG5032SIJ">
    <property type="taxonomic scope" value="Bacteria"/>
</dbReference>
<organism evidence="2 3">
    <name type="scientific">Cystobacter fuscus (strain ATCC 25194 / DSM 2262 / NBRC 100088 / M29)</name>
    <dbReference type="NCBI Taxonomy" id="1242864"/>
    <lineage>
        <taxon>Bacteria</taxon>
        <taxon>Pseudomonadati</taxon>
        <taxon>Myxococcota</taxon>
        <taxon>Myxococcia</taxon>
        <taxon>Myxococcales</taxon>
        <taxon>Cystobacterineae</taxon>
        <taxon>Archangiaceae</taxon>
        <taxon>Cystobacter</taxon>
    </lineage>
</organism>
<evidence type="ECO:0000313" key="2">
    <source>
        <dbReference type="EMBL" id="EPX61928.1"/>
    </source>
</evidence>
<reference evidence="2" key="1">
    <citation type="submission" date="2013-05" db="EMBL/GenBank/DDBJ databases">
        <title>Genome assembly of Cystobacter fuscus DSM 2262.</title>
        <authorList>
            <person name="Sharma G."/>
            <person name="Khatri I."/>
            <person name="Kaur C."/>
            <person name="Mayilraj S."/>
            <person name="Subramanian S."/>
        </authorList>
    </citation>
    <scope>NUCLEOTIDE SEQUENCE [LARGE SCALE GENOMIC DNA]</scope>
    <source>
        <strain evidence="2">DSM 2262</strain>
    </source>
</reference>
<sequence length="383" mass="41699">MSTAPQPPAATPAGCPISAEVLPPNTRKHVDPAAPVPLRMMAAKAMVPLAPVDMLGALFMLTFDADASVRETATKTAAALPDRFSAGLRDENVAPQVLGWLLPLLRTKDAFAEMLVLNTTTPDEAVAQVARDCSAKVAEIIGQNQLRVLRHEDILRQLCTNPNASPALIDNVCDFAVRSGLALADVPQMQAARVRLFGPQAAAAVPEPGPTAEEVIAEFQADGANEKVEDEDPNPPPMEEVKRQSLTQRIMKMSIAQKIKLATLGNKEARGHLLRDTNKLVCTAAIRSPRITAGEILNCAGNKAVNEEILRYIYNSREWTKNYKIKMALLKNPKLPLAVGMKFLNTLRENDVKDLSRDKNVPSGLQGVAKKMLEKKNEKKEEK</sequence>
<feature type="compositionally biased region" description="Basic and acidic residues" evidence="1">
    <location>
        <begin position="371"/>
        <end position="383"/>
    </location>
</feature>
<proteinExistence type="predicted"/>
<dbReference type="OrthoDB" id="5506355at2"/>
<evidence type="ECO:0000313" key="3">
    <source>
        <dbReference type="Proteomes" id="UP000011682"/>
    </source>
</evidence>
<dbReference type="AlphaFoldDB" id="S9QZ23"/>
<keyword evidence="3" id="KW-1185">Reference proteome</keyword>